<dbReference type="Pfam" id="PF26079">
    <property type="entry name" value="Baseplate_J_C"/>
    <property type="match status" value="1"/>
</dbReference>
<proteinExistence type="inferred from homology"/>
<evidence type="ECO:0000259" key="2">
    <source>
        <dbReference type="Pfam" id="PF04865"/>
    </source>
</evidence>
<evidence type="ECO:0000313" key="5">
    <source>
        <dbReference type="EMBL" id="MFC3674652.1"/>
    </source>
</evidence>
<evidence type="ECO:0000313" key="6">
    <source>
        <dbReference type="Proteomes" id="UP001595711"/>
    </source>
</evidence>
<name>A0ABV7VCX3_9PROT</name>
<dbReference type="InterPro" id="IPR058530">
    <property type="entry name" value="Baseplate_J-like_C"/>
</dbReference>
<reference evidence="6" key="1">
    <citation type="journal article" date="2019" name="Int. J. Syst. Evol. Microbiol.">
        <title>The Global Catalogue of Microorganisms (GCM) 10K type strain sequencing project: providing services to taxonomists for standard genome sequencing and annotation.</title>
        <authorList>
            <consortium name="The Broad Institute Genomics Platform"/>
            <consortium name="The Broad Institute Genome Sequencing Center for Infectious Disease"/>
            <person name="Wu L."/>
            <person name="Ma J."/>
        </authorList>
    </citation>
    <scope>NUCLEOTIDE SEQUENCE [LARGE SCALE GENOMIC DNA]</scope>
    <source>
        <strain evidence="6">KCTC 42182</strain>
    </source>
</reference>
<evidence type="ECO:0000259" key="3">
    <source>
        <dbReference type="Pfam" id="PF26078"/>
    </source>
</evidence>
<accession>A0ABV7VCX3</accession>
<dbReference type="Pfam" id="PF04865">
    <property type="entry name" value="Baseplate_J"/>
    <property type="match status" value="1"/>
</dbReference>
<dbReference type="PANTHER" id="PTHR37829">
    <property type="entry name" value="PHAGE-LIKE ELEMENT PBSX PROTEIN XKDT"/>
    <property type="match status" value="1"/>
</dbReference>
<dbReference type="InterPro" id="IPR052399">
    <property type="entry name" value="Phage_Baseplate_Assmbl_Protein"/>
</dbReference>
<dbReference type="InterPro" id="IPR006949">
    <property type="entry name" value="Barrel_Baseplate_J-like"/>
</dbReference>
<feature type="domain" description="Baseplate protein J-like barrel" evidence="2">
    <location>
        <begin position="93"/>
        <end position="168"/>
    </location>
</feature>
<evidence type="ECO:0000259" key="4">
    <source>
        <dbReference type="Pfam" id="PF26079"/>
    </source>
</evidence>
<comment type="similarity">
    <text evidence="1">Belongs to the Mu gp47/PBSX XkdT family.</text>
</comment>
<dbReference type="PANTHER" id="PTHR37829:SF3">
    <property type="entry name" value="PROTEIN JAYE-RELATED"/>
    <property type="match status" value="1"/>
</dbReference>
<dbReference type="RefSeq" id="WP_379721977.1">
    <property type="nucleotide sequence ID" value="NZ_JBHRYJ010000001.1"/>
</dbReference>
<dbReference type="InterPro" id="IPR058531">
    <property type="entry name" value="Baseplate_J_M"/>
</dbReference>
<keyword evidence="6" id="KW-1185">Reference proteome</keyword>
<feature type="domain" description="Baseplate J-like C-terminal" evidence="4">
    <location>
        <begin position="283"/>
        <end position="355"/>
    </location>
</feature>
<dbReference type="Proteomes" id="UP001595711">
    <property type="component" value="Unassembled WGS sequence"/>
</dbReference>
<feature type="domain" description="Baseplate J-like central" evidence="3">
    <location>
        <begin position="195"/>
        <end position="268"/>
    </location>
</feature>
<dbReference type="Pfam" id="PF26078">
    <property type="entry name" value="Baseplate_J_M"/>
    <property type="match status" value="1"/>
</dbReference>
<comment type="caution">
    <text evidence="5">The sequence shown here is derived from an EMBL/GenBank/DDBJ whole genome shotgun (WGS) entry which is preliminary data.</text>
</comment>
<evidence type="ECO:0000256" key="1">
    <source>
        <dbReference type="ARBA" id="ARBA00038087"/>
    </source>
</evidence>
<organism evidence="5 6">
    <name type="scientific">Ferrovibrio xuzhouensis</name>
    <dbReference type="NCBI Taxonomy" id="1576914"/>
    <lineage>
        <taxon>Bacteria</taxon>
        <taxon>Pseudomonadati</taxon>
        <taxon>Pseudomonadota</taxon>
        <taxon>Alphaproteobacteria</taxon>
        <taxon>Rhodospirillales</taxon>
        <taxon>Rhodospirillaceae</taxon>
        <taxon>Ferrovibrio</taxon>
    </lineage>
</organism>
<protein>
    <submittedName>
        <fullName evidence="5">Baseplate J/gp47 family protein</fullName>
    </submittedName>
</protein>
<dbReference type="EMBL" id="JBHRYJ010000001">
    <property type="protein sequence ID" value="MFC3674652.1"/>
    <property type="molecule type" value="Genomic_DNA"/>
</dbReference>
<sequence length="355" mass="36956">MASDFSRPTLTALIGRIAAELVARLGSTEFSLRRSLAGVLSRVIAEVANSLYAFIGVVARELLPDTAVLLLARHAGIWKIDRIAATYAGGSFTIAGSPDGVVLPAGQVLRRTDGIEFTVQADGVVALGTVTVPLLCSTAGITGNMDAGAPLALVSPVAGLAGTGTVAAGGLTGGAETEDIEAWRARILDRIRQPPHGGKETDYDTWIRAYSAAVTRSWPAPQEAGLGTVNVRFMMDDTYPDGIPLPADVAAAQTYMDIQRPVTAEVFVGAPNAVPIAFEIAGLQPDTPAVRTAIAVELRDLIRRETKPGGTLLISHIREAISNAAGESDHVLVTPAANVVSALGDISTFGDITWT</sequence>
<gene>
    <name evidence="5" type="ORF">ACFOOQ_03795</name>
</gene>